<feature type="transmembrane region" description="Helical" evidence="5">
    <location>
        <begin position="88"/>
        <end position="107"/>
    </location>
</feature>
<dbReference type="RefSeq" id="WP_146394149.1">
    <property type="nucleotide sequence ID" value="NZ_SJPJ01000001.1"/>
</dbReference>
<feature type="transmembrane region" description="Helical" evidence="5">
    <location>
        <begin position="157"/>
        <end position="175"/>
    </location>
</feature>
<dbReference type="InterPro" id="IPR011701">
    <property type="entry name" value="MFS"/>
</dbReference>
<evidence type="ECO:0000256" key="3">
    <source>
        <dbReference type="ARBA" id="ARBA00022989"/>
    </source>
</evidence>
<keyword evidence="8" id="KW-1185">Reference proteome</keyword>
<dbReference type="PANTHER" id="PTHR23530:SF1">
    <property type="entry name" value="PERMEASE, MAJOR FACILITATOR SUPERFAMILY-RELATED"/>
    <property type="match status" value="1"/>
</dbReference>
<dbReference type="PROSITE" id="PS50850">
    <property type="entry name" value="MFS"/>
    <property type="match status" value="1"/>
</dbReference>
<feature type="transmembrane region" description="Helical" evidence="5">
    <location>
        <begin position="66"/>
        <end position="82"/>
    </location>
</feature>
<feature type="transmembrane region" description="Helical" evidence="5">
    <location>
        <begin position="279"/>
        <end position="302"/>
    </location>
</feature>
<dbReference type="InterPro" id="IPR005829">
    <property type="entry name" value="Sugar_transporter_CS"/>
</dbReference>
<evidence type="ECO:0000259" key="6">
    <source>
        <dbReference type="PROSITE" id="PS50850"/>
    </source>
</evidence>
<evidence type="ECO:0000256" key="5">
    <source>
        <dbReference type="SAM" id="Phobius"/>
    </source>
</evidence>
<dbReference type="InterPro" id="IPR020846">
    <property type="entry name" value="MFS_dom"/>
</dbReference>
<keyword evidence="2 5" id="KW-0812">Transmembrane</keyword>
<feature type="domain" description="Major facilitator superfamily (MFS) profile" evidence="6">
    <location>
        <begin position="1"/>
        <end position="404"/>
    </location>
</feature>
<feature type="transmembrane region" description="Helical" evidence="5">
    <location>
        <begin position="42"/>
        <end position="59"/>
    </location>
</feature>
<dbReference type="SUPFAM" id="SSF103473">
    <property type="entry name" value="MFS general substrate transporter"/>
    <property type="match status" value="1"/>
</dbReference>
<evidence type="ECO:0000256" key="4">
    <source>
        <dbReference type="ARBA" id="ARBA00023136"/>
    </source>
</evidence>
<evidence type="ECO:0000256" key="2">
    <source>
        <dbReference type="ARBA" id="ARBA00022692"/>
    </source>
</evidence>
<dbReference type="AlphaFoldDB" id="A0A5C5YVB6"/>
<sequence>MNQNLKLYPYFQACASLHFWLPVFFLYFVSILSVREVLVLEAIYYWAVVTLEVPSGYFSDRIGRRPTLLIAGAAWTVAYLLFASSQTFTSFAIAQILLAVGMAFRSGTDSSLLYDSLKAADRVEEIGFFEALGQSYGFYATAFAALTGGILSGIDLRFAYGLSAIGSILAVRIAWRMTEPPRPHKESEMGFANQLLHCVKRLKNRTLLWIFMFVLSITVFNHVPYEFFQPYLDLVMQQTGLGSNHGYEITPVVTSLHVALTMMVAGWGSRRAILLQQKLGVKGALLATLLLQAILMGLMSWIVHPVVAALLLFRSIPRALMTPIINATVHPRLNSGLRATFLSLQSFAGRICFGTALLISSTFTDEVQCLTGETLSSILMAYTLASGVVFIGLATLNISSPSKPDEKP</sequence>
<reference evidence="7 8" key="1">
    <citation type="submission" date="2019-02" db="EMBL/GenBank/DDBJ databases">
        <title>Deep-cultivation of Planctomycetes and their phenomic and genomic characterization uncovers novel biology.</title>
        <authorList>
            <person name="Wiegand S."/>
            <person name="Jogler M."/>
            <person name="Boedeker C."/>
            <person name="Pinto D."/>
            <person name="Vollmers J."/>
            <person name="Rivas-Marin E."/>
            <person name="Kohn T."/>
            <person name="Peeters S.H."/>
            <person name="Heuer A."/>
            <person name="Rast P."/>
            <person name="Oberbeckmann S."/>
            <person name="Bunk B."/>
            <person name="Jeske O."/>
            <person name="Meyerdierks A."/>
            <person name="Storesund J.E."/>
            <person name="Kallscheuer N."/>
            <person name="Luecker S."/>
            <person name="Lage O.M."/>
            <person name="Pohl T."/>
            <person name="Merkel B.J."/>
            <person name="Hornburger P."/>
            <person name="Mueller R.-W."/>
            <person name="Bruemmer F."/>
            <person name="Labrenz M."/>
            <person name="Spormann A.M."/>
            <person name="Op Den Camp H."/>
            <person name="Overmann J."/>
            <person name="Amann R."/>
            <person name="Jetten M.S.M."/>
            <person name="Mascher T."/>
            <person name="Medema M.H."/>
            <person name="Devos D.P."/>
            <person name="Kaster A.-K."/>
            <person name="Ovreas L."/>
            <person name="Rohde M."/>
            <person name="Galperin M.Y."/>
            <person name="Jogler C."/>
        </authorList>
    </citation>
    <scope>NUCLEOTIDE SEQUENCE [LARGE SCALE GENOMIC DNA]</scope>
    <source>
        <strain evidence="7 8">CA13</strain>
    </source>
</reference>
<organism evidence="7 8">
    <name type="scientific">Novipirellula herctigrandis</name>
    <dbReference type="NCBI Taxonomy" id="2527986"/>
    <lineage>
        <taxon>Bacteria</taxon>
        <taxon>Pseudomonadati</taxon>
        <taxon>Planctomycetota</taxon>
        <taxon>Planctomycetia</taxon>
        <taxon>Pirellulales</taxon>
        <taxon>Pirellulaceae</taxon>
        <taxon>Novipirellula</taxon>
    </lineage>
</organism>
<comment type="caution">
    <text evidence="7">The sequence shown here is derived from an EMBL/GenBank/DDBJ whole genome shotgun (WGS) entry which is preliminary data.</text>
</comment>
<feature type="transmembrane region" description="Helical" evidence="5">
    <location>
        <begin position="245"/>
        <end position="267"/>
    </location>
</feature>
<feature type="transmembrane region" description="Helical" evidence="5">
    <location>
        <begin position="7"/>
        <end position="30"/>
    </location>
</feature>
<dbReference type="PROSITE" id="PS00216">
    <property type="entry name" value="SUGAR_TRANSPORT_1"/>
    <property type="match status" value="1"/>
</dbReference>
<comment type="subcellular location">
    <subcellularLocation>
        <location evidence="1">Membrane</location>
        <topology evidence="1">Multi-pass membrane protein</topology>
    </subcellularLocation>
</comment>
<gene>
    <name evidence="7" type="ORF">CA13_03610</name>
</gene>
<dbReference type="InterPro" id="IPR036259">
    <property type="entry name" value="MFS_trans_sf"/>
</dbReference>
<dbReference type="Pfam" id="PF07690">
    <property type="entry name" value="MFS_1"/>
    <property type="match status" value="1"/>
</dbReference>
<feature type="transmembrane region" description="Helical" evidence="5">
    <location>
        <begin position="341"/>
        <end position="359"/>
    </location>
</feature>
<feature type="transmembrane region" description="Helical" evidence="5">
    <location>
        <begin position="128"/>
        <end position="151"/>
    </location>
</feature>
<feature type="transmembrane region" description="Helical" evidence="5">
    <location>
        <begin position="206"/>
        <end position="225"/>
    </location>
</feature>
<dbReference type="Proteomes" id="UP000315010">
    <property type="component" value="Unassembled WGS sequence"/>
</dbReference>
<name>A0A5C5YVB6_9BACT</name>
<dbReference type="GO" id="GO:0016020">
    <property type="term" value="C:membrane"/>
    <property type="evidence" value="ECO:0007669"/>
    <property type="project" value="UniProtKB-SubCell"/>
</dbReference>
<dbReference type="Gene3D" id="1.20.1250.20">
    <property type="entry name" value="MFS general substrate transporter like domains"/>
    <property type="match status" value="1"/>
</dbReference>
<proteinExistence type="predicted"/>
<accession>A0A5C5YVB6</accession>
<dbReference type="PANTHER" id="PTHR23530">
    <property type="entry name" value="TRANSPORT PROTEIN-RELATED"/>
    <property type="match status" value="1"/>
</dbReference>
<dbReference type="EMBL" id="SJPJ01000001">
    <property type="protein sequence ID" value="TWT78964.1"/>
    <property type="molecule type" value="Genomic_DNA"/>
</dbReference>
<evidence type="ECO:0000313" key="7">
    <source>
        <dbReference type="EMBL" id="TWT78964.1"/>
    </source>
</evidence>
<protein>
    <submittedName>
        <fullName evidence="7">Major Facilitator Superfamily protein</fullName>
    </submittedName>
</protein>
<evidence type="ECO:0000313" key="8">
    <source>
        <dbReference type="Proteomes" id="UP000315010"/>
    </source>
</evidence>
<dbReference type="OrthoDB" id="9816124at2"/>
<keyword evidence="3 5" id="KW-1133">Transmembrane helix</keyword>
<feature type="transmembrane region" description="Helical" evidence="5">
    <location>
        <begin position="379"/>
        <end position="398"/>
    </location>
</feature>
<dbReference type="InterPro" id="IPR053160">
    <property type="entry name" value="MFS_DHA3_Transporter"/>
</dbReference>
<keyword evidence="4 5" id="KW-0472">Membrane</keyword>
<evidence type="ECO:0000256" key="1">
    <source>
        <dbReference type="ARBA" id="ARBA00004141"/>
    </source>
</evidence>
<dbReference type="GO" id="GO:0022857">
    <property type="term" value="F:transmembrane transporter activity"/>
    <property type="evidence" value="ECO:0007669"/>
    <property type="project" value="InterPro"/>
</dbReference>